<evidence type="ECO:0000313" key="4">
    <source>
        <dbReference type="Proteomes" id="UP000198688"/>
    </source>
</evidence>
<evidence type="ECO:0000313" key="3">
    <source>
        <dbReference type="EMBL" id="SDT67680.1"/>
    </source>
</evidence>
<dbReference type="EMBL" id="LT629758">
    <property type="protein sequence ID" value="SDT67680.1"/>
    <property type="molecule type" value="Genomic_DNA"/>
</dbReference>
<keyword evidence="4" id="KW-1185">Reference proteome</keyword>
<feature type="compositionally biased region" description="Low complexity" evidence="1">
    <location>
        <begin position="401"/>
        <end position="414"/>
    </location>
</feature>
<feature type="region of interest" description="Disordered" evidence="1">
    <location>
        <begin position="323"/>
        <end position="414"/>
    </location>
</feature>
<reference evidence="3 4" key="1">
    <citation type="submission" date="2016-10" db="EMBL/GenBank/DDBJ databases">
        <authorList>
            <person name="de Groot N.N."/>
        </authorList>
    </citation>
    <scope>NUCLEOTIDE SEQUENCE [LARGE SCALE GENOMIC DNA]</scope>
    <source>
        <strain evidence="3 4">DSM 43941</strain>
    </source>
</reference>
<protein>
    <submittedName>
        <fullName evidence="3">Uncharacterized protein</fullName>
    </submittedName>
</protein>
<proteinExistence type="predicted"/>
<gene>
    <name evidence="3" type="ORF">SAMN04489716_5509</name>
</gene>
<feature type="compositionally biased region" description="Low complexity" evidence="1">
    <location>
        <begin position="148"/>
        <end position="159"/>
    </location>
</feature>
<evidence type="ECO:0000256" key="2">
    <source>
        <dbReference type="SAM" id="Phobius"/>
    </source>
</evidence>
<dbReference type="STRING" id="113562.SAMN04489716_5509"/>
<organism evidence="3 4">
    <name type="scientific">Actinoplanes derwentensis</name>
    <dbReference type="NCBI Taxonomy" id="113562"/>
    <lineage>
        <taxon>Bacteria</taxon>
        <taxon>Bacillati</taxon>
        <taxon>Actinomycetota</taxon>
        <taxon>Actinomycetes</taxon>
        <taxon>Micromonosporales</taxon>
        <taxon>Micromonosporaceae</taxon>
        <taxon>Actinoplanes</taxon>
    </lineage>
</organism>
<dbReference type="AlphaFoldDB" id="A0A1H2CB08"/>
<keyword evidence="2" id="KW-1133">Transmembrane helix</keyword>
<keyword evidence="2" id="KW-0812">Transmembrane</keyword>
<feature type="compositionally biased region" description="Basic and acidic residues" evidence="1">
    <location>
        <begin position="330"/>
        <end position="352"/>
    </location>
</feature>
<dbReference type="RefSeq" id="WP_092547359.1">
    <property type="nucleotide sequence ID" value="NZ_BOMJ01000054.1"/>
</dbReference>
<dbReference type="Proteomes" id="UP000198688">
    <property type="component" value="Chromosome I"/>
</dbReference>
<keyword evidence="2" id="KW-0472">Membrane</keyword>
<dbReference type="OrthoDB" id="3403959at2"/>
<feature type="region of interest" description="Disordered" evidence="1">
    <location>
        <begin position="105"/>
        <end position="232"/>
    </location>
</feature>
<evidence type="ECO:0000256" key="1">
    <source>
        <dbReference type="SAM" id="MobiDB-lite"/>
    </source>
</evidence>
<accession>A0A1H2CB08</accession>
<name>A0A1H2CB08_9ACTN</name>
<feature type="transmembrane region" description="Helical" evidence="2">
    <location>
        <begin position="51"/>
        <end position="69"/>
    </location>
</feature>
<sequence length="414" mass="42512">MTRPRPVDPAGQPLYARILCLRHLAPSSLLCFVFLEGAVVLGLLLALAELVSWWGVLVLPFTVALMVKFNDLVAGASTTPPVDGEAASVRASVLRPAAMTARAAAAHADSPALESPADSYRPPADADGSGPTATARTDHAGALGTFGSPASARSAAALSGHGDGHGMSSAPFSGHGDGRVTSGAFVTGHGDEREASGAFVTGYGDGRDQSGASLSGHSDGRMASGAPDTGYGDGIGASDVPFVIRADGAEVVDVSGRRTEEFERPGGFAPVVSRDPSAMGYGPVATPEFMTDGYRHDGMAEVPVVGGITYASAAEGRPYAAARSHPYSSADRHPYGGADRHPYSGADRHPYENHGLPGEQAVGGSFPVRPSGYPAAGDREARPAVGSAPSNRPRADQLDVRQQMARQAAARRYE</sequence>
<feature type="transmembrane region" description="Helical" evidence="2">
    <location>
        <begin position="24"/>
        <end position="45"/>
    </location>
</feature>